<reference evidence="6 7" key="1">
    <citation type="submission" date="2021-07" db="EMBL/GenBank/DDBJ databases">
        <title>Clinical implication of Pseudomonas aeruginosa: further insight on the antimicrobial resistance.</title>
        <authorList>
            <person name="Macori G."/>
            <person name="Fanning S."/>
            <person name="Alqahtani A."/>
        </authorList>
    </citation>
    <scope>NUCLEOTIDE SEQUENCE [LARGE SCALE GENOMIC DNA]</scope>
    <source>
        <strain evidence="6 7">CFS3442</strain>
    </source>
</reference>
<dbReference type="Gene3D" id="1.10.150.130">
    <property type="match status" value="1"/>
</dbReference>
<evidence type="ECO:0000256" key="2">
    <source>
        <dbReference type="ARBA" id="ARBA00022908"/>
    </source>
</evidence>
<dbReference type="Pfam" id="PF00589">
    <property type="entry name" value="Phage_integrase"/>
    <property type="match status" value="1"/>
</dbReference>
<dbReference type="InterPro" id="IPR002104">
    <property type="entry name" value="Integrase_catalytic"/>
</dbReference>
<dbReference type="InterPro" id="IPR011010">
    <property type="entry name" value="DNA_brk_join_enz"/>
</dbReference>
<dbReference type="InterPro" id="IPR025166">
    <property type="entry name" value="Integrase_DNA_bind_dom"/>
</dbReference>
<dbReference type="Gene3D" id="3.30.160.390">
    <property type="entry name" value="Integrase, DNA-binding domain"/>
    <property type="match status" value="1"/>
</dbReference>
<dbReference type="InterPro" id="IPR013762">
    <property type="entry name" value="Integrase-like_cat_sf"/>
</dbReference>
<dbReference type="RefSeq" id="WP_049431274.1">
    <property type="nucleotide sequence ID" value="NZ_JAHWBK010000010.1"/>
</dbReference>
<dbReference type="GO" id="GO:0003677">
    <property type="term" value="F:DNA binding"/>
    <property type="evidence" value="ECO:0007669"/>
    <property type="project" value="UniProtKB-KW"/>
</dbReference>
<evidence type="ECO:0000256" key="3">
    <source>
        <dbReference type="ARBA" id="ARBA00023125"/>
    </source>
</evidence>
<keyword evidence="7" id="KW-1185">Reference proteome</keyword>
<name>A0ABT2XIR9_9GAMM</name>
<dbReference type="PROSITE" id="PS51898">
    <property type="entry name" value="TYR_RECOMBINASE"/>
    <property type="match status" value="1"/>
</dbReference>
<keyword evidence="2" id="KW-0229">DNA integration</keyword>
<dbReference type="InterPro" id="IPR050808">
    <property type="entry name" value="Phage_Integrase"/>
</dbReference>
<comment type="caution">
    <text evidence="6">The sequence shown here is derived from an EMBL/GenBank/DDBJ whole genome shotgun (WGS) entry which is preliminary data.</text>
</comment>
<dbReference type="PANTHER" id="PTHR30629:SF2">
    <property type="entry name" value="PROPHAGE INTEGRASE INTS-RELATED"/>
    <property type="match status" value="1"/>
</dbReference>
<dbReference type="PANTHER" id="PTHR30629">
    <property type="entry name" value="PROPHAGE INTEGRASE"/>
    <property type="match status" value="1"/>
</dbReference>
<evidence type="ECO:0000256" key="4">
    <source>
        <dbReference type="ARBA" id="ARBA00023172"/>
    </source>
</evidence>
<organism evidence="6 7">
    <name type="scientific">Stenotrophomonas riyadhensis</name>
    <dbReference type="NCBI Taxonomy" id="2859893"/>
    <lineage>
        <taxon>Bacteria</taxon>
        <taxon>Pseudomonadati</taxon>
        <taxon>Pseudomonadota</taxon>
        <taxon>Gammaproteobacteria</taxon>
        <taxon>Lysobacterales</taxon>
        <taxon>Lysobacteraceae</taxon>
        <taxon>Stenotrophomonas</taxon>
    </lineage>
</organism>
<keyword evidence="4" id="KW-0233">DNA recombination</keyword>
<evidence type="ECO:0000313" key="7">
    <source>
        <dbReference type="Proteomes" id="UP001208054"/>
    </source>
</evidence>
<evidence type="ECO:0000256" key="1">
    <source>
        <dbReference type="ARBA" id="ARBA00008857"/>
    </source>
</evidence>
<dbReference type="Gene3D" id="1.10.443.10">
    <property type="entry name" value="Intergrase catalytic core"/>
    <property type="match status" value="1"/>
</dbReference>
<dbReference type="InterPro" id="IPR053876">
    <property type="entry name" value="Phage_int_M"/>
</dbReference>
<dbReference type="EMBL" id="JAHWBK010000010">
    <property type="protein sequence ID" value="MCV0325830.1"/>
    <property type="molecule type" value="Genomic_DNA"/>
</dbReference>
<dbReference type="InterPro" id="IPR010998">
    <property type="entry name" value="Integrase_recombinase_N"/>
</dbReference>
<dbReference type="InterPro" id="IPR038488">
    <property type="entry name" value="Integrase_DNA-bd_sf"/>
</dbReference>
<comment type="similarity">
    <text evidence="1">Belongs to the 'phage' integrase family.</text>
</comment>
<keyword evidence="3 6" id="KW-0238">DNA-binding</keyword>
<protein>
    <submittedName>
        <fullName evidence="6">Integrase arm-type DNA-binding domain-containing protein</fullName>
    </submittedName>
</protein>
<feature type="domain" description="Tyr recombinase" evidence="5">
    <location>
        <begin position="212"/>
        <end position="383"/>
    </location>
</feature>
<dbReference type="Pfam" id="PF13356">
    <property type="entry name" value="Arm-DNA-bind_3"/>
    <property type="match status" value="1"/>
</dbReference>
<dbReference type="CDD" id="cd00801">
    <property type="entry name" value="INT_P4_C"/>
    <property type="match status" value="1"/>
</dbReference>
<proteinExistence type="inferred from homology"/>
<sequence length="413" mass="45498">MPKKAADGLTAIQIPELEPGFHPEGTVTGLYLRATPKGAKSWILRIVINGRRRDMGLGGYPAVTLADVRKAARKVREAVASGADPVADKQARRMAYKAIPTFQWCAEQTIAAKRPEWKSAKHAAQWTSTLAADAYPVIGKTPVDQIELSHLLEVLVPIWTVKCESATRLRARLEAVLAWATASGYRKGDNPARWKGNLDAVLAKPSKVAKVSHYKALPIDEMHTFVASLRLQQGMAARALEFLILTATRSGEVRGATWQEVDLDAAVWTVPAERMKAGKEHRAPLSARAVALLKELPRMGGTELVFPAPRGGRLSDMTISAVMRRMQVDAVPHGFRSTFRDWCSERTNYPRDVAEMALAHAISNKVEAAYRRGDLFVKRTGLMEDWANFIDSAKSENTVLRFPSTRRGAQAGE</sequence>
<evidence type="ECO:0000259" key="5">
    <source>
        <dbReference type="PROSITE" id="PS51898"/>
    </source>
</evidence>
<accession>A0ABT2XIR9</accession>
<dbReference type="SUPFAM" id="SSF56349">
    <property type="entry name" value="DNA breaking-rejoining enzymes"/>
    <property type="match status" value="1"/>
</dbReference>
<dbReference type="Pfam" id="PF22022">
    <property type="entry name" value="Phage_int_M"/>
    <property type="match status" value="1"/>
</dbReference>
<evidence type="ECO:0000313" key="6">
    <source>
        <dbReference type="EMBL" id="MCV0325830.1"/>
    </source>
</evidence>
<gene>
    <name evidence="6" type="ORF">KYJ44_15975</name>
</gene>
<dbReference type="Proteomes" id="UP001208054">
    <property type="component" value="Unassembled WGS sequence"/>
</dbReference>